<feature type="coiled-coil region" evidence="11">
    <location>
        <begin position="57"/>
        <end position="84"/>
    </location>
</feature>
<dbReference type="PANTHER" id="PTHR28618">
    <property type="entry name" value="CENTROSOMAL PROTEIN POC5"/>
    <property type="match status" value="1"/>
</dbReference>
<dbReference type="GO" id="GO:0032391">
    <property type="term" value="C:photoreceptor connecting cilium"/>
    <property type="evidence" value="ECO:0007669"/>
    <property type="project" value="Ensembl"/>
</dbReference>
<keyword evidence="14" id="KW-1185">Reference proteome</keyword>
<comment type="similarity">
    <text evidence="2">Belongs to the POC5 family.</text>
</comment>
<dbReference type="Proteomes" id="UP000007303">
    <property type="component" value="Unassembled WGS sequence"/>
</dbReference>
<dbReference type="InterPro" id="IPR033351">
    <property type="entry name" value="POC5"/>
</dbReference>
<evidence type="ECO:0000256" key="1">
    <source>
        <dbReference type="ARBA" id="ARBA00004114"/>
    </source>
</evidence>
<keyword evidence="7" id="KW-0206">Cytoskeleton</keyword>
<reference evidence="13" key="3">
    <citation type="submission" date="2025-09" db="UniProtKB">
        <authorList>
            <consortium name="Ensembl"/>
        </authorList>
    </citation>
    <scope>IDENTIFICATION</scope>
</reference>
<feature type="region of interest" description="Disordered" evidence="12">
    <location>
        <begin position="381"/>
        <end position="423"/>
    </location>
</feature>
<dbReference type="STRING" id="99883.ENSTNIP00000018492"/>
<feature type="compositionally biased region" description="Polar residues" evidence="12">
    <location>
        <begin position="381"/>
        <end position="398"/>
    </location>
</feature>
<evidence type="ECO:0000256" key="6">
    <source>
        <dbReference type="ARBA" id="ARBA00023054"/>
    </source>
</evidence>
<evidence type="ECO:0000256" key="10">
    <source>
        <dbReference type="ARBA" id="ARBA00049959"/>
    </source>
</evidence>
<keyword evidence="5" id="KW-0677">Repeat</keyword>
<evidence type="ECO:0000256" key="7">
    <source>
        <dbReference type="ARBA" id="ARBA00023212"/>
    </source>
</evidence>
<dbReference type="PANTHER" id="PTHR28618:SF1">
    <property type="entry name" value="CENTROSOMAL PROTEIN POC5"/>
    <property type="match status" value="1"/>
</dbReference>
<evidence type="ECO:0000256" key="2">
    <source>
        <dbReference type="ARBA" id="ARBA00010411"/>
    </source>
</evidence>
<proteinExistence type="inferred from homology"/>
<reference evidence="14" key="1">
    <citation type="journal article" date="2004" name="Nature">
        <title>Genome duplication in the teleost fish Tetraodon nigroviridis reveals the early vertebrate proto-karyotype.</title>
        <authorList>
            <person name="Jaillon O."/>
            <person name="Aury J.-M."/>
            <person name="Brunet F."/>
            <person name="Petit J.-L."/>
            <person name="Stange-Thomann N."/>
            <person name="Mauceli E."/>
            <person name="Bouneau L."/>
            <person name="Fischer C."/>
            <person name="Ozouf-Costaz C."/>
            <person name="Bernot A."/>
            <person name="Nicaud S."/>
            <person name="Jaffe D."/>
            <person name="Fisher S."/>
            <person name="Lutfalla G."/>
            <person name="Dossat C."/>
            <person name="Segurens B."/>
            <person name="Dasilva C."/>
            <person name="Salanoubat M."/>
            <person name="Levy M."/>
            <person name="Boudet N."/>
            <person name="Castellano S."/>
            <person name="Anthouard V."/>
            <person name="Jubin C."/>
            <person name="Castelli V."/>
            <person name="Katinka M."/>
            <person name="Vacherie B."/>
            <person name="Biemont C."/>
            <person name="Skalli Z."/>
            <person name="Cattolico L."/>
            <person name="Poulain J."/>
            <person name="De Berardinis V."/>
            <person name="Cruaud C."/>
            <person name="Duprat S."/>
            <person name="Brottier P."/>
            <person name="Coutanceau J.-P."/>
            <person name="Gouzy J."/>
            <person name="Parra G."/>
            <person name="Lardier G."/>
            <person name="Chapple C."/>
            <person name="McKernan K.J."/>
            <person name="McEwan P."/>
            <person name="Bosak S."/>
            <person name="Kellis M."/>
            <person name="Volff J.-N."/>
            <person name="Guigo R."/>
            <person name="Zody M.C."/>
            <person name="Mesirov J."/>
            <person name="Lindblad-Toh K."/>
            <person name="Birren B."/>
            <person name="Nusbaum C."/>
            <person name="Kahn D."/>
            <person name="Robinson-Rechavi M."/>
            <person name="Laudet V."/>
            <person name="Schachter V."/>
            <person name="Quetier F."/>
            <person name="Saurin W."/>
            <person name="Scarpelli C."/>
            <person name="Wincker P."/>
            <person name="Lander E.S."/>
            <person name="Weissenbach J."/>
            <person name="Roest Crollius H."/>
        </authorList>
    </citation>
    <scope>NUCLEOTIDE SEQUENCE [LARGE SCALE GENOMIC DNA]</scope>
</reference>
<dbReference type="GeneTree" id="ENSGT00940000164571"/>
<dbReference type="HOGENOM" id="CLU_035726_0_0_1"/>
<evidence type="ECO:0000256" key="8">
    <source>
        <dbReference type="ARBA" id="ARBA00023306"/>
    </source>
</evidence>
<feature type="compositionally biased region" description="Low complexity" evidence="12">
    <location>
        <begin position="399"/>
        <end position="409"/>
    </location>
</feature>
<evidence type="ECO:0000256" key="3">
    <source>
        <dbReference type="ARBA" id="ARBA00014910"/>
    </source>
</evidence>
<keyword evidence="8" id="KW-0131">Cell cycle</keyword>
<comment type="function">
    <text evidence="10">Essential for the assembly of the distal half of centrioles, required for centriole elongation. Acts as a negative regulator of centriole elongation.</text>
</comment>
<dbReference type="GO" id="GO:0007632">
    <property type="term" value="P:visual behavior"/>
    <property type="evidence" value="ECO:0007669"/>
    <property type="project" value="Ensembl"/>
</dbReference>
<evidence type="ECO:0000256" key="9">
    <source>
        <dbReference type="ARBA" id="ARBA00031694"/>
    </source>
</evidence>
<keyword evidence="4" id="KW-0963">Cytoplasm</keyword>
<evidence type="ECO:0000313" key="14">
    <source>
        <dbReference type="Proteomes" id="UP000007303"/>
    </source>
</evidence>
<evidence type="ECO:0000256" key="12">
    <source>
        <dbReference type="SAM" id="MobiDB-lite"/>
    </source>
</evidence>
<dbReference type="AlphaFoldDB" id="H3DD99"/>
<reference evidence="13" key="2">
    <citation type="submission" date="2025-08" db="UniProtKB">
        <authorList>
            <consortium name="Ensembl"/>
        </authorList>
    </citation>
    <scope>IDENTIFICATION</scope>
</reference>
<sequence length="423" mass="47464">HQVSVLAEMFVTDENIGKMENILDTWSSNLKSDVVTELRKWKLTFQEQHKLEVRKERERHAAQAAGLKLEMESLKELLRTYETSSQRKDEVIANLSQVLDRQKEKIEKMRTFTHWRIKHTEAKEEAFSFQIAQQHHSLQLKRKVWLGWHTLVKKPWKVQVEQACRARAEEVCSHLSKEYEAKLAEHCEVIAKAQAEIQRLRLERERYEESMKKAFMRGICALNMEALGIFQSTEGRPEPALGSQAQHDSALPRDEAAYPKVAPVQPYPNPSIQFGPNHFEHLDPSHKQVSSGAPLSRVEAPQLSTVVHSSLPPGGTAGFQKQVSGRVVTAGQQRSSKTVTARITARPDTAKSARSKLQVTGVAPPLSSIIVERHHPVSQLTVGQTTAAKFPHSSQQGHSSAAPRSASRAQAGTCHVHSIKVVE</sequence>
<dbReference type="Ensembl" id="ENSTNIT00000018718.1">
    <property type="protein sequence ID" value="ENSTNIP00000018492.1"/>
    <property type="gene ID" value="ENSTNIG00000015423.1"/>
</dbReference>
<dbReference type="GO" id="GO:0042462">
    <property type="term" value="P:eye photoreceptor cell development"/>
    <property type="evidence" value="ECO:0007669"/>
    <property type="project" value="Ensembl"/>
</dbReference>
<evidence type="ECO:0000256" key="11">
    <source>
        <dbReference type="SAM" id="Coils"/>
    </source>
</evidence>
<protein>
    <recommendedName>
        <fullName evidence="3">Centrosomal protein POC5</fullName>
    </recommendedName>
    <alternativeName>
        <fullName evidence="9">Protein of centriole 5</fullName>
    </alternativeName>
</protein>
<evidence type="ECO:0000313" key="13">
    <source>
        <dbReference type="Ensembl" id="ENSTNIP00000018492.1"/>
    </source>
</evidence>
<dbReference type="GO" id="GO:0005814">
    <property type="term" value="C:centriole"/>
    <property type="evidence" value="ECO:0007669"/>
    <property type="project" value="UniProtKB-SubCell"/>
</dbReference>
<dbReference type="FunCoup" id="H3DD99">
    <property type="interactions" value="839"/>
</dbReference>
<comment type="subcellular location">
    <subcellularLocation>
        <location evidence="1">Cytoplasm</location>
        <location evidence="1">Cytoskeleton</location>
        <location evidence="1">Microtubule organizing center</location>
        <location evidence="1">Centrosome</location>
        <location evidence="1">Centriole</location>
    </subcellularLocation>
</comment>
<keyword evidence="6 11" id="KW-0175">Coiled coil</keyword>
<name>H3DD99_TETNG</name>
<organism evidence="13 14">
    <name type="scientific">Tetraodon nigroviridis</name>
    <name type="common">Spotted green pufferfish</name>
    <name type="synonym">Chelonodon nigroviridis</name>
    <dbReference type="NCBI Taxonomy" id="99883"/>
    <lineage>
        <taxon>Eukaryota</taxon>
        <taxon>Metazoa</taxon>
        <taxon>Chordata</taxon>
        <taxon>Craniata</taxon>
        <taxon>Vertebrata</taxon>
        <taxon>Euteleostomi</taxon>
        <taxon>Actinopterygii</taxon>
        <taxon>Neopterygii</taxon>
        <taxon>Teleostei</taxon>
        <taxon>Neoteleostei</taxon>
        <taxon>Acanthomorphata</taxon>
        <taxon>Eupercaria</taxon>
        <taxon>Tetraodontiformes</taxon>
        <taxon>Tetradontoidea</taxon>
        <taxon>Tetraodontidae</taxon>
        <taxon>Tetraodon</taxon>
    </lineage>
</organism>
<dbReference type="OMA" id="KKVWKAW"/>
<feature type="coiled-coil region" evidence="11">
    <location>
        <begin position="176"/>
        <end position="217"/>
    </location>
</feature>
<accession>H3DD99</accession>
<evidence type="ECO:0000256" key="5">
    <source>
        <dbReference type="ARBA" id="ARBA00022737"/>
    </source>
</evidence>
<dbReference type="InParanoid" id="H3DD99"/>
<evidence type="ECO:0000256" key="4">
    <source>
        <dbReference type="ARBA" id="ARBA00022490"/>
    </source>
</evidence>